<dbReference type="AlphaFoldDB" id="A0A4Z0LX35"/>
<comment type="caution">
    <text evidence="1">The sequence shown here is derived from an EMBL/GenBank/DDBJ whole genome shotgun (WGS) entry which is preliminary data.</text>
</comment>
<proteinExistence type="predicted"/>
<dbReference type="EMBL" id="SRLE01000012">
    <property type="protein sequence ID" value="TGD71841.1"/>
    <property type="molecule type" value="Genomic_DNA"/>
</dbReference>
<dbReference type="OrthoDB" id="6997572at2"/>
<accession>A0A4Z0LX35</accession>
<evidence type="ECO:0000313" key="1">
    <source>
        <dbReference type="EMBL" id="TGD71841.1"/>
    </source>
</evidence>
<reference evidence="1 2" key="1">
    <citation type="submission" date="2019-04" db="EMBL/GenBank/DDBJ databases">
        <title>Taxonomy of novel Haliea sp. from mangrove soil of West Coast of India.</title>
        <authorList>
            <person name="Verma A."/>
            <person name="Kumar P."/>
            <person name="Krishnamurthi S."/>
        </authorList>
    </citation>
    <scope>NUCLEOTIDE SEQUENCE [LARGE SCALE GENOMIC DNA]</scope>
    <source>
        <strain evidence="1 2">SAOS-164</strain>
    </source>
</reference>
<dbReference type="Proteomes" id="UP000298050">
    <property type="component" value="Unassembled WGS sequence"/>
</dbReference>
<gene>
    <name evidence="1" type="ORF">E4634_17155</name>
</gene>
<dbReference type="InterPro" id="IPR021431">
    <property type="entry name" value="DUF3080"/>
</dbReference>
<sequence>MHHSSRNWASTQTPRTGRTWRAHRPWLPWLCLAGLGLLLTACSSGPDQPLHTYLQRLSRTLDLPAPAAPEPRLIPRLPRSGQMRLEVTGDRLGGLDFLDLHGCELQVTVGKRNSSLGRLARDSQLLLLELEYLRLAPACIDQLRAEGEVALAETLATAWEHKRTQLPARIFNATLAGEEYRTLWRPQPATTAYPDNTAGAVIDALAAVDALAARWLAGDYRADNRGFELLLSEIARGDGGQLWSALASQADWLALADAQLAERAAQGPLCAPRYRHAAADILPNVVRRFFIDAVQPRAAALGRRYHQLLPPQQALEARLAQVLPDNYQRWRSLREQQLPQLAAAPRRHVDALQALLADCGGPAPER</sequence>
<organism evidence="1 2">
    <name type="scientific">Mangrovimicrobium sediminis</name>
    <dbReference type="NCBI Taxonomy" id="2562682"/>
    <lineage>
        <taxon>Bacteria</taxon>
        <taxon>Pseudomonadati</taxon>
        <taxon>Pseudomonadota</taxon>
        <taxon>Gammaproteobacteria</taxon>
        <taxon>Cellvibrionales</taxon>
        <taxon>Halieaceae</taxon>
        <taxon>Mangrovimicrobium</taxon>
    </lineage>
</organism>
<dbReference type="Pfam" id="PF11279">
    <property type="entry name" value="DUF3080"/>
    <property type="match status" value="1"/>
</dbReference>
<protein>
    <submittedName>
        <fullName evidence="1">DUF3080 family protein</fullName>
    </submittedName>
</protein>
<keyword evidence="2" id="KW-1185">Reference proteome</keyword>
<evidence type="ECO:0000313" key="2">
    <source>
        <dbReference type="Proteomes" id="UP000298050"/>
    </source>
</evidence>
<dbReference type="RefSeq" id="WP_135445885.1">
    <property type="nucleotide sequence ID" value="NZ_SRLE01000012.1"/>
</dbReference>
<name>A0A4Z0LX35_9GAMM</name>